<evidence type="ECO:0000313" key="6">
    <source>
        <dbReference type="Proteomes" id="UP000386281"/>
    </source>
</evidence>
<evidence type="ECO:0000313" key="3">
    <source>
        <dbReference type="EMBL" id="PAK96251.1"/>
    </source>
</evidence>
<dbReference type="Pfam" id="PF13559">
    <property type="entry name" value="DUF4129"/>
    <property type="match status" value="1"/>
</dbReference>
<protein>
    <recommendedName>
        <fullName evidence="2">Protein-glutamine gamma-glutamyltransferase-like C-terminal domain-containing protein</fullName>
    </recommendedName>
</protein>
<keyword evidence="1" id="KW-1133">Transmembrane helix</keyword>
<name>A0A269ZF81_9MICO</name>
<accession>A0A269ZF81</accession>
<dbReference type="Proteomes" id="UP000386281">
    <property type="component" value="Unassembled WGS sequence"/>
</dbReference>
<sequence>MNTAAVLAAAPVDRDTGRRWLEEELRRDEYSATDLTPLERLGRWVDDVLSGLVSAALSGNSPWLLLLVVLALAAIVVLIVWRVRRLGLRRVQVPVSAFDAVVAAPQPQPWRQSAQAAADRGDLRTAVADQARAIFAVLALRGVVDLDDAATSSELARTAGRAVPSRAEDLDRVAEVFNDLVFGEESAPQRSDDELRALFAQFVSLDADLSRLPAGPQTGALR</sequence>
<evidence type="ECO:0000313" key="4">
    <source>
        <dbReference type="EMBL" id="VEW11566.1"/>
    </source>
</evidence>
<evidence type="ECO:0000256" key="1">
    <source>
        <dbReference type="SAM" id="Phobius"/>
    </source>
</evidence>
<dbReference type="EMBL" id="NCWY01000004">
    <property type="protein sequence ID" value="PAK96251.1"/>
    <property type="molecule type" value="Genomic_DNA"/>
</dbReference>
<dbReference type="EMBL" id="CAACXN010000014">
    <property type="protein sequence ID" value="VEW11566.1"/>
    <property type="molecule type" value="Genomic_DNA"/>
</dbReference>
<dbReference type="InterPro" id="IPR025403">
    <property type="entry name" value="TgpA-like_C"/>
</dbReference>
<keyword evidence="1" id="KW-0812">Transmembrane</keyword>
<dbReference type="RefSeq" id="WP_095375705.1">
    <property type="nucleotide sequence ID" value="NZ_CAACXN010000014.1"/>
</dbReference>
<proteinExistence type="predicted"/>
<evidence type="ECO:0000259" key="2">
    <source>
        <dbReference type="Pfam" id="PF13559"/>
    </source>
</evidence>
<dbReference type="AlphaFoldDB" id="A0A269ZF81"/>
<gene>
    <name evidence="3" type="ORF">B8X04_05730</name>
    <name evidence="4" type="ORF">NCTC12391_00741</name>
</gene>
<organism evidence="3 5">
    <name type="scientific">Brevibacterium casei</name>
    <dbReference type="NCBI Taxonomy" id="33889"/>
    <lineage>
        <taxon>Bacteria</taxon>
        <taxon>Bacillati</taxon>
        <taxon>Actinomycetota</taxon>
        <taxon>Actinomycetes</taxon>
        <taxon>Micrococcales</taxon>
        <taxon>Brevibacteriaceae</taxon>
        <taxon>Brevibacterium</taxon>
    </lineage>
</organism>
<feature type="domain" description="Protein-glutamine gamma-glutamyltransferase-like C-terminal" evidence="2">
    <location>
        <begin position="132"/>
        <end position="199"/>
    </location>
</feature>
<evidence type="ECO:0000313" key="5">
    <source>
        <dbReference type="Proteomes" id="UP000216867"/>
    </source>
</evidence>
<keyword evidence="1" id="KW-0472">Membrane</keyword>
<reference evidence="4 6" key="2">
    <citation type="submission" date="2019-02" db="EMBL/GenBank/DDBJ databases">
        <authorList>
            <consortium name="Pathogen Informatics"/>
        </authorList>
    </citation>
    <scope>NUCLEOTIDE SEQUENCE [LARGE SCALE GENOMIC DNA]</scope>
    <source>
        <strain evidence="4 6">3012STDY7078520</strain>
    </source>
</reference>
<dbReference type="Proteomes" id="UP000216867">
    <property type="component" value="Unassembled WGS sequence"/>
</dbReference>
<feature type="transmembrane region" description="Helical" evidence="1">
    <location>
        <begin position="63"/>
        <end position="81"/>
    </location>
</feature>
<reference evidence="3 5" key="1">
    <citation type="submission" date="2017-04" db="EMBL/GenBank/DDBJ databases">
        <title>Kefir bacterial isolates.</title>
        <authorList>
            <person name="Kim Y."/>
            <person name="Blasche S."/>
            <person name="Patil K.R."/>
        </authorList>
    </citation>
    <scope>NUCLEOTIDE SEQUENCE [LARGE SCALE GENOMIC DNA]</scope>
    <source>
        <strain evidence="3 5">OG2</strain>
    </source>
</reference>